<dbReference type="EMBL" id="MU004233">
    <property type="protein sequence ID" value="KAF2670909.1"/>
    <property type="molecule type" value="Genomic_DNA"/>
</dbReference>
<dbReference type="SMART" id="SM01110">
    <property type="entry name" value="Cutinase"/>
    <property type="match status" value="1"/>
</dbReference>
<name>A0A6A6UF51_9PEZI</name>
<evidence type="ECO:0000256" key="3">
    <source>
        <dbReference type="SAM" id="MobiDB-lite"/>
    </source>
</evidence>
<dbReference type="AlphaFoldDB" id="A0A6A6UF51"/>
<dbReference type="InterPro" id="IPR000675">
    <property type="entry name" value="Cutinase/axe"/>
</dbReference>
<dbReference type="Proteomes" id="UP000799302">
    <property type="component" value="Unassembled WGS sequence"/>
</dbReference>
<accession>A0A6A6UF51</accession>
<dbReference type="PANTHER" id="PTHR33630:SF9">
    <property type="entry name" value="CUTINASE 4"/>
    <property type="match status" value="1"/>
</dbReference>
<protein>
    <submittedName>
        <fullName evidence="4">Alpha/beta-hydrolase</fullName>
    </submittedName>
</protein>
<dbReference type="InterPro" id="IPR029058">
    <property type="entry name" value="AB_hydrolase_fold"/>
</dbReference>
<evidence type="ECO:0000313" key="5">
    <source>
        <dbReference type="Proteomes" id="UP000799302"/>
    </source>
</evidence>
<dbReference type="Gene3D" id="3.40.50.1820">
    <property type="entry name" value="alpha/beta hydrolase"/>
    <property type="match status" value="1"/>
</dbReference>
<sequence length="261" mass="26494">MRSEIATSVLFASGAVAQAAGCSPLHLVYARATTEPPASYSEGAFDTAAARTWSKGYGAAGMSLLTNVTALIPGATGYPVHYPASFVGDSSSQGVANMVKELTEKSKACPSMKFAIGGHSQGGFVTTGSIPKLPADVLKKVVAVTMFGAPECPASVADRCVSYCNTGDSVCDKRGSGSAGAAKGGKGRGKGKGAPSGEMVEAEVEERKVKRAPAMIEAAPDCAKYASIQTSGLGSGGHLGYNKDGTYTRAAACYILAKFKA</sequence>
<dbReference type="SUPFAM" id="SSF53474">
    <property type="entry name" value="alpha/beta-Hydrolases"/>
    <property type="match status" value="1"/>
</dbReference>
<reference evidence="4" key="1">
    <citation type="journal article" date="2020" name="Stud. Mycol.">
        <title>101 Dothideomycetes genomes: a test case for predicting lifestyles and emergence of pathogens.</title>
        <authorList>
            <person name="Haridas S."/>
            <person name="Albert R."/>
            <person name="Binder M."/>
            <person name="Bloem J."/>
            <person name="Labutti K."/>
            <person name="Salamov A."/>
            <person name="Andreopoulos B."/>
            <person name="Baker S."/>
            <person name="Barry K."/>
            <person name="Bills G."/>
            <person name="Bluhm B."/>
            <person name="Cannon C."/>
            <person name="Castanera R."/>
            <person name="Culley D."/>
            <person name="Daum C."/>
            <person name="Ezra D."/>
            <person name="Gonzalez J."/>
            <person name="Henrissat B."/>
            <person name="Kuo A."/>
            <person name="Liang C."/>
            <person name="Lipzen A."/>
            <person name="Lutzoni F."/>
            <person name="Magnuson J."/>
            <person name="Mondo S."/>
            <person name="Nolan M."/>
            <person name="Ohm R."/>
            <person name="Pangilinan J."/>
            <person name="Park H.-J."/>
            <person name="Ramirez L."/>
            <person name="Alfaro M."/>
            <person name="Sun H."/>
            <person name="Tritt A."/>
            <person name="Yoshinaga Y."/>
            <person name="Zwiers L.-H."/>
            <person name="Turgeon B."/>
            <person name="Goodwin S."/>
            <person name="Spatafora J."/>
            <person name="Crous P."/>
            <person name="Grigoriev I."/>
        </authorList>
    </citation>
    <scope>NUCLEOTIDE SEQUENCE</scope>
    <source>
        <strain evidence="4">CBS 115976</strain>
    </source>
</reference>
<organism evidence="4 5">
    <name type="scientific">Microthyrium microscopicum</name>
    <dbReference type="NCBI Taxonomy" id="703497"/>
    <lineage>
        <taxon>Eukaryota</taxon>
        <taxon>Fungi</taxon>
        <taxon>Dikarya</taxon>
        <taxon>Ascomycota</taxon>
        <taxon>Pezizomycotina</taxon>
        <taxon>Dothideomycetes</taxon>
        <taxon>Dothideomycetes incertae sedis</taxon>
        <taxon>Microthyriales</taxon>
        <taxon>Microthyriaceae</taxon>
        <taxon>Microthyrium</taxon>
    </lineage>
</organism>
<dbReference type="Pfam" id="PF01083">
    <property type="entry name" value="Cutinase"/>
    <property type="match status" value="1"/>
</dbReference>
<dbReference type="OrthoDB" id="3225429at2759"/>
<feature type="region of interest" description="Disordered" evidence="3">
    <location>
        <begin position="173"/>
        <end position="201"/>
    </location>
</feature>
<proteinExistence type="predicted"/>
<dbReference type="PANTHER" id="PTHR33630">
    <property type="entry name" value="CUTINASE RV1984C-RELATED-RELATED"/>
    <property type="match status" value="1"/>
</dbReference>
<dbReference type="GO" id="GO:0052689">
    <property type="term" value="F:carboxylic ester hydrolase activity"/>
    <property type="evidence" value="ECO:0007669"/>
    <property type="project" value="UniProtKB-ARBA"/>
</dbReference>
<gene>
    <name evidence="4" type="ORF">BT63DRAFT_203769</name>
</gene>
<evidence type="ECO:0000256" key="2">
    <source>
        <dbReference type="ARBA" id="ARBA00023157"/>
    </source>
</evidence>
<evidence type="ECO:0000313" key="4">
    <source>
        <dbReference type="EMBL" id="KAF2670909.1"/>
    </source>
</evidence>
<keyword evidence="2" id="KW-1015">Disulfide bond</keyword>
<keyword evidence="5" id="KW-1185">Reference proteome</keyword>
<keyword evidence="1 4" id="KW-0378">Hydrolase</keyword>
<evidence type="ECO:0000256" key="1">
    <source>
        <dbReference type="ARBA" id="ARBA00022801"/>
    </source>
</evidence>